<dbReference type="PANTHER" id="PTHR22726:SF1">
    <property type="entry name" value="METALLOENDOPEPTIDASE OMA1, MITOCHONDRIAL"/>
    <property type="match status" value="1"/>
</dbReference>
<evidence type="ECO:0000256" key="1">
    <source>
        <dbReference type="ARBA" id="ARBA00001947"/>
    </source>
</evidence>
<comment type="cofactor">
    <cofactor evidence="1">
        <name>Zn(2+)</name>
        <dbReference type="ChEBI" id="CHEBI:29105"/>
    </cofactor>
</comment>
<protein>
    <submittedName>
        <fullName evidence="9">Zn-dependent protease</fullName>
    </submittedName>
</protein>
<evidence type="ECO:0000259" key="8">
    <source>
        <dbReference type="Pfam" id="PF01435"/>
    </source>
</evidence>
<evidence type="ECO:0000256" key="7">
    <source>
        <dbReference type="SAM" id="MobiDB-lite"/>
    </source>
</evidence>
<evidence type="ECO:0000256" key="2">
    <source>
        <dbReference type="ARBA" id="ARBA00022670"/>
    </source>
</evidence>
<sequence>MSRRLWAAPALLCTVLSLPGCGDTSRFEVASTAVKPSAPAKPLKPTVVQTPAAEKEHERILASYGGSYDDPRLEALISKTVDRLVAVSERPDLPYKVTILNSGAVNAFALPTGQLYVTRGLVALASDTSELSSVLSHEMAHVLAKHASIREEQARQASVVTRVVSDMGTDPDLTALALAKSKLTMASFSRAQEFEADAIGVGISARAQFDPFGASRFLSAMERNAALKASRTPLDPRTQDFLSSHPATPERVQNAQANARQYTSPNGANGERDRETYLAAIDGIVYGEDPSEGFVRGRRFLHPKLGFTFQAPDAYTLDNTAQAVIGVREGGNQAMRFDVVRVPSEQSLSDYLNSGWMENVDKATTEDVTINGFPAATALARGDQWQFRVYALRFGSDVYRFIFAAKQKTNESERNARETVNSFRRLTLAEIQAARPLRIKVINVQPGDTVESLSHRMSGVDRPLERFRVMNGLEANAQVKPRDRVKIVVD</sequence>
<keyword evidence="4" id="KW-0378">Hydrolase</keyword>
<reference evidence="9 10" key="1">
    <citation type="submission" date="2019-02" db="EMBL/GenBank/DDBJ databases">
        <title>Emended description of the genus Rhodopseudomonas and description of Rhodopseudomonas albus sp. nov., a non-phototrophic, heavy-metal-tolerant bacterium isolated from garden soil.</title>
        <authorList>
            <person name="Bao Z."/>
            <person name="Cao W.W."/>
            <person name="Sato Y."/>
            <person name="Nishizawa T."/>
            <person name="Zhao J."/>
            <person name="Guo Y."/>
            <person name="Ohta H."/>
        </authorList>
    </citation>
    <scope>NUCLEOTIDE SEQUENCE [LARGE SCALE GENOMIC DNA]</scope>
    <source>
        <strain evidence="9 10">SK50-23</strain>
    </source>
</reference>
<dbReference type="CDD" id="cd07324">
    <property type="entry name" value="M48C_Oma1-like"/>
    <property type="match status" value="1"/>
</dbReference>
<feature type="compositionally biased region" description="Polar residues" evidence="7">
    <location>
        <begin position="242"/>
        <end position="267"/>
    </location>
</feature>
<dbReference type="EMBL" id="CP036498">
    <property type="protein sequence ID" value="QUS41852.1"/>
    <property type="molecule type" value="Genomic_DNA"/>
</dbReference>
<proteinExistence type="predicted"/>
<evidence type="ECO:0000256" key="5">
    <source>
        <dbReference type="ARBA" id="ARBA00022833"/>
    </source>
</evidence>
<keyword evidence="10" id="KW-1185">Reference proteome</keyword>
<evidence type="ECO:0000256" key="3">
    <source>
        <dbReference type="ARBA" id="ARBA00022723"/>
    </source>
</evidence>
<dbReference type="RefSeq" id="WP_211910501.1">
    <property type="nucleotide sequence ID" value="NZ_CP036498.1"/>
</dbReference>
<evidence type="ECO:0000313" key="10">
    <source>
        <dbReference type="Proteomes" id="UP000682843"/>
    </source>
</evidence>
<evidence type="ECO:0000313" key="9">
    <source>
        <dbReference type="EMBL" id="QUS41852.1"/>
    </source>
</evidence>
<dbReference type="PANTHER" id="PTHR22726">
    <property type="entry name" value="METALLOENDOPEPTIDASE OMA1"/>
    <property type="match status" value="1"/>
</dbReference>
<feature type="region of interest" description="Disordered" evidence="7">
    <location>
        <begin position="242"/>
        <end position="271"/>
    </location>
</feature>
<dbReference type="Proteomes" id="UP000682843">
    <property type="component" value="Chromosome"/>
</dbReference>
<gene>
    <name evidence="9" type="ORF">RPMA_25675</name>
</gene>
<dbReference type="GO" id="GO:0006508">
    <property type="term" value="P:proteolysis"/>
    <property type="evidence" value="ECO:0007669"/>
    <property type="project" value="UniProtKB-KW"/>
</dbReference>
<dbReference type="Pfam" id="PF01435">
    <property type="entry name" value="Peptidase_M48"/>
    <property type="match status" value="1"/>
</dbReference>
<organism evidence="9 10">
    <name type="scientific">Tardiphaga alba</name>
    <dbReference type="NCBI Taxonomy" id="340268"/>
    <lineage>
        <taxon>Bacteria</taxon>
        <taxon>Pseudomonadati</taxon>
        <taxon>Pseudomonadota</taxon>
        <taxon>Alphaproteobacteria</taxon>
        <taxon>Hyphomicrobiales</taxon>
        <taxon>Nitrobacteraceae</taxon>
        <taxon>Tardiphaga</taxon>
    </lineage>
</organism>
<keyword evidence="5" id="KW-0862">Zinc</keyword>
<dbReference type="Gene3D" id="3.30.2010.10">
    <property type="entry name" value="Metalloproteases ('zincins'), catalytic domain"/>
    <property type="match status" value="1"/>
</dbReference>
<evidence type="ECO:0000256" key="6">
    <source>
        <dbReference type="ARBA" id="ARBA00023049"/>
    </source>
</evidence>
<keyword evidence="6" id="KW-0482">Metalloprotease</keyword>
<keyword evidence="3" id="KW-0479">Metal-binding</keyword>
<evidence type="ECO:0000256" key="4">
    <source>
        <dbReference type="ARBA" id="ARBA00022801"/>
    </source>
</evidence>
<name>A0ABX8AEA6_9BRAD</name>
<dbReference type="InterPro" id="IPR001915">
    <property type="entry name" value="Peptidase_M48"/>
</dbReference>
<feature type="domain" description="Peptidase M48" evidence="8">
    <location>
        <begin position="74"/>
        <end position="257"/>
    </location>
</feature>
<dbReference type="InterPro" id="IPR051156">
    <property type="entry name" value="Mito/Outer_Membr_Metalloprot"/>
</dbReference>
<keyword evidence="2 9" id="KW-0645">Protease</keyword>
<dbReference type="GO" id="GO:0008233">
    <property type="term" value="F:peptidase activity"/>
    <property type="evidence" value="ECO:0007669"/>
    <property type="project" value="UniProtKB-KW"/>
</dbReference>
<accession>A0ABX8AEA6</accession>